<dbReference type="EMBL" id="CP011362">
    <property type="protein sequence ID" value="AKG05827.2"/>
    <property type="molecule type" value="Genomic_DNA"/>
</dbReference>
<keyword evidence="2" id="KW-0614">Plasmid</keyword>
<reference evidence="2 3" key="1">
    <citation type="submission" date="2015-06" db="EMBL/GenBank/DDBJ databases">
        <title>Salimicrobium jeotgali MJ3, isolated from Myulchi jeot, a traditional Korean fermented seafood.</title>
        <authorList>
            <person name="Kim K.H."/>
            <person name="Jeon C.O."/>
            <person name="Jin H.M."/>
        </authorList>
    </citation>
    <scope>NUCLEOTIDE SEQUENCE [LARGE SCALE GENOMIC DNA]</scope>
    <source>
        <strain evidence="2 3">MJ3</strain>
        <plasmid evidence="3">psj52</plasmid>
    </source>
</reference>
<dbReference type="Gene3D" id="3.40.30.10">
    <property type="entry name" value="Glutaredoxin"/>
    <property type="match status" value="1"/>
</dbReference>
<dbReference type="Proteomes" id="UP000092654">
    <property type="component" value="Plasmid pSJ52"/>
</dbReference>
<dbReference type="KEGG" id="sje:AAV35_013840"/>
<evidence type="ECO:0000259" key="1">
    <source>
        <dbReference type="Pfam" id="PF00462"/>
    </source>
</evidence>
<dbReference type="SUPFAM" id="SSF52833">
    <property type="entry name" value="Thioredoxin-like"/>
    <property type="match status" value="1"/>
</dbReference>
<proteinExistence type="predicted"/>
<feature type="domain" description="Glutaredoxin" evidence="1">
    <location>
        <begin position="8"/>
        <end position="47"/>
    </location>
</feature>
<dbReference type="InterPro" id="IPR002109">
    <property type="entry name" value="Glutaredoxin"/>
</dbReference>
<dbReference type="AlphaFoldDB" id="A0AAC8PU71"/>
<accession>A0AAC8PU71</accession>
<dbReference type="InterPro" id="IPR036249">
    <property type="entry name" value="Thioredoxin-like_sf"/>
</dbReference>
<protein>
    <recommendedName>
        <fullName evidence="1">Glutaredoxin domain-containing protein</fullName>
    </recommendedName>
</protein>
<evidence type="ECO:0000313" key="2">
    <source>
        <dbReference type="EMBL" id="AKG05827.2"/>
    </source>
</evidence>
<organism evidence="2 3">
    <name type="scientific">Salimicrobium jeotgali</name>
    <dbReference type="NCBI Taxonomy" id="1230341"/>
    <lineage>
        <taxon>Bacteria</taxon>
        <taxon>Bacillati</taxon>
        <taxon>Bacillota</taxon>
        <taxon>Bacilli</taxon>
        <taxon>Bacillales</taxon>
        <taxon>Bacillaceae</taxon>
        <taxon>Salimicrobium</taxon>
    </lineage>
</organism>
<gene>
    <name evidence="2" type="ORF">AAV35_013840</name>
</gene>
<dbReference type="Pfam" id="PF00462">
    <property type="entry name" value="Glutaredoxin"/>
    <property type="match status" value="1"/>
</dbReference>
<name>A0AAC8PU71_9BACI</name>
<dbReference type="RefSeq" id="WP_065757375.1">
    <property type="nucleotide sequence ID" value="NZ_CP011362.1"/>
</dbReference>
<geneLocation type="plasmid" evidence="3">
    <name>psj52</name>
</geneLocation>
<evidence type="ECO:0000313" key="3">
    <source>
        <dbReference type="Proteomes" id="UP000092654"/>
    </source>
</evidence>
<sequence>MNQPKIYLYGSLRCIHCENAKKWLKDNGFNYEYMDVDKLENINTVKSYNVNVIPFILIKYPNGTEKHFVGFKEDDLLKTLT</sequence>